<sequence>MSGKVIAFEGIDGSGKSSQAKLLKDWLETKVDTYLTEWNSSDWIHEVIKEAKKKNLLTPLTFSLIHATDFADRYEKLILPMYRSGFTIVSDRYVYTAYARDSVRGVDLNWVKRLYSFAIKPDITFFIRVTPEIALERIKENKRGIKPQEAGADVFPGLDPEEGFLTYQGKVLELYDKIAMEEGFVMIDGNRSPREIQVEIRKRVSELWKVRS</sequence>
<dbReference type="PANTHER" id="PTHR10344:SF1">
    <property type="entry name" value="THYMIDYLATE KINASE"/>
    <property type="match status" value="1"/>
</dbReference>
<dbReference type="HAMAP" id="MF_00165">
    <property type="entry name" value="Thymidylate_kinase"/>
    <property type="match status" value="1"/>
</dbReference>
<evidence type="ECO:0000256" key="4">
    <source>
        <dbReference type="ARBA" id="ARBA00022741"/>
    </source>
</evidence>
<evidence type="ECO:0000256" key="6">
    <source>
        <dbReference type="ARBA" id="ARBA00022840"/>
    </source>
</evidence>
<accession>A0A6N0NQ76</accession>
<evidence type="ECO:0000256" key="5">
    <source>
        <dbReference type="ARBA" id="ARBA00022777"/>
    </source>
</evidence>
<dbReference type="GO" id="GO:0005524">
    <property type="term" value="F:ATP binding"/>
    <property type="evidence" value="ECO:0007669"/>
    <property type="project" value="UniProtKB-UniRule"/>
</dbReference>
<dbReference type="CDD" id="cd01672">
    <property type="entry name" value="TMPK"/>
    <property type="match status" value="1"/>
</dbReference>
<dbReference type="InterPro" id="IPR039430">
    <property type="entry name" value="Thymidylate_kin-like_dom"/>
</dbReference>
<dbReference type="Proteomes" id="UP000509301">
    <property type="component" value="Chromosome"/>
</dbReference>
<name>A0A6N0NQ76_9CREN</name>
<dbReference type="AlphaFoldDB" id="A0A6N0NQ76"/>
<reference evidence="9 10" key="1">
    <citation type="submission" date="2020-02" db="EMBL/GenBank/DDBJ databases">
        <title>Comparative genome analysis reveals the metabolism and evolution of the thermophilic archaeal genus Metallosphaera.</title>
        <authorList>
            <person name="Jiang C."/>
        </authorList>
    </citation>
    <scope>NUCLEOTIDE SEQUENCE [LARGE SCALE GENOMIC DNA]</scope>
    <source>
        <strain evidence="9 10">Ric-A</strain>
    </source>
</reference>
<keyword evidence="10" id="KW-1185">Reference proteome</keyword>
<dbReference type="Gene3D" id="3.40.50.300">
    <property type="entry name" value="P-loop containing nucleotide triphosphate hydrolases"/>
    <property type="match status" value="1"/>
</dbReference>
<feature type="domain" description="Thymidylate kinase-like" evidence="8">
    <location>
        <begin position="8"/>
        <end position="200"/>
    </location>
</feature>
<evidence type="ECO:0000256" key="2">
    <source>
        <dbReference type="ARBA" id="ARBA00022679"/>
    </source>
</evidence>
<dbReference type="Pfam" id="PF02223">
    <property type="entry name" value="Thymidylate_kin"/>
    <property type="match status" value="1"/>
</dbReference>
<keyword evidence="5 7" id="KW-0418">Kinase</keyword>
<feature type="binding site" evidence="7">
    <location>
        <begin position="10"/>
        <end position="17"/>
    </location>
    <ligand>
        <name>ATP</name>
        <dbReference type="ChEBI" id="CHEBI:30616"/>
    </ligand>
</feature>
<comment type="similarity">
    <text evidence="1 7">Belongs to the thymidylate kinase family.</text>
</comment>
<dbReference type="EC" id="2.7.4.9" evidence="7"/>
<dbReference type="GO" id="GO:0004798">
    <property type="term" value="F:dTMP kinase activity"/>
    <property type="evidence" value="ECO:0007669"/>
    <property type="project" value="UniProtKB-UniRule"/>
</dbReference>
<organism evidence="9 10">
    <name type="scientific">Metallosphaera tengchongensis</name>
    <dbReference type="NCBI Taxonomy" id="1532350"/>
    <lineage>
        <taxon>Archaea</taxon>
        <taxon>Thermoproteota</taxon>
        <taxon>Thermoprotei</taxon>
        <taxon>Sulfolobales</taxon>
        <taxon>Sulfolobaceae</taxon>
        <taxon>Metallosphaera</taxon>
    </lineage>
</organism>
<dbReference type="GeneID" id="55640320"/>
<keyword evidence="2 7" id="KW-0808">Transferase</keyword>
<dbReference type="GO" id="GO:0006235">
    <property type="term" value="P:dTTP biosynthetic process"/>
    <property type="evidence" value="ECO:0007669"/>
    <property type="project" value="UniProtKB-UniRule"/>
</dbReference>
<dbReference type="SUPFAM" id="SSF52540">
    <property type="entry name" value="P-loop containing nucleoside triphosphate hydrolases"/>
    <property type="match status" value="1"/>
</dbReference>
<dbReference type="EMBL" id="CP049074">
    <property type="protein sequence ID" value="QKQ99023.1"/>
    <property type="molecule type" value="Genomic_DNA"/>
</dbReference>
<gene>
    <name evidence="7 9" type="primary">tmk</name>
    <name evidence="9" type="ORF">GWK48_00205</name>
</gene>
<dbReference type="GO" id="GO:0006227">
    <property type="term" value="P:dUDP biosynthetic process"/>
    <property type="evidence" value="ECO:0007669"/>
    <property type="project" value="TreeGrafter"/>
</dbReference>
<protein>
    <recommendedName>
        <fullName evidence="7">Probable thymidylate kinase</fullName>
        <ecNumber evidence="7">2.7.4.9</ecNumber>
    </recommendedName>
    <alternativeName>
        <fullName evidence="7">dTMP kinase</fullName>
    </alternativeName>
</protein>
<proteinExistence type="inferred from homology"/>
<dbReference type="NCBIfam" id="TIGR00041">
    <property type="entry name" value="DTMP_kinase"/>
    <property type="match status" value="1"/>
</dbReference>
<evidence type="ECO:0000259" key="8">
    <source>
        <dbReference type="Pfam" id="PF02223"/>
    </source>
</evidence>
<keyword evidence="6 7" id="KW-0067">ATP-binding</keyword>
<evidence type="ECO:0000256" key="1">
    <source>
        <dbReference type="ARBA" id="ARBA00009776"/>
    </source>
</evidence>
<keyword evidence="3 7" id="KW-0545">Nucleotide biosynthesis</keyword>
<dbReference type="InterPro" id="IPR027417">
    <property type="entry name" value="P-loop_NTPase"/>
</dbReference>
<dbReference type="GO" id="GO:0006233">
    <property type="term" value="P:dTDP biosynthetic process"/>
    <property type="evidence" value="ECO:0007669"/>
    <property type="project" value="InterPro"/>
</dbReference>
<evidence type="ECO:0000256" key="7">
    <source>
        <dbReference type="HAMAP-Rule" id="MF_00165"/>
    </source>
</evidence>
<dbReference type="GO" id="GO:0005737">
    <property type="term" value="C:cytoplasm"/>
    <property type="evidence" value="ECO:0007669"/>
    <property type="project" value="TreeGrafter"/>
</dbReference>
<dbReference type="PANTHER" id="PTHR10344">
    <property type="entry name" value="THYMIDYLATE KINASE"/>
    <property type="match status" value="1"/>
</dbReference>
<dbReference type="KEGG" id="mten:GWK48_00205"/>
<dbReference type="RefSeq" id="WP_174628523.1">
    <property type="nucleotide sequence ID" value="NZ_CP049074.1"/>
</dbReference>
<comment type="catalytic activity">
    <reaction evidence="7">
        <text>dTMP + ATP = dTDP + ADP</text>
        <dbReference type="Rhea" id="RHEA:13517"/>
        <dbReference type="ChEBI" id="CHEBI:30616"/>
        <dbReference type="ChEBI" id="CHEBI:58369"/>
        <dbReference type="ChEBI" id="CHEBI:63528"/>
        <dbReference type="ChEBI" id="CHEBI:456216"/>
        <dbReference type="EC" id="2.7.4.9"/>
    </reaction>
</comment>
<evidence type="ECO:0000313" key="10">
    <source>
        <dbReference type="Proteomes" id="UP000509301"/>
    </source>
</evidence>
<evidence type="ECO:0000313" key="9">
    <source>
        <dbReference type="EMBL" id="QKQ99023.1"/>
    </source>
</evidence>
<dbReference type="OrthoDB" id="43083at2157"/>
<keyword evidence="4 7" id="KW-0547">Nucleotide-binding</keyword>
<evidence type="ECO:0000256" key="3">
    <source>
        <dbReference type="ARBA" id="ARBA00022727"/>
    </source>
</evidence>
<dbReference type="InterPro" id="IPR018094">
    <property type="entry name" value="Thymidylate_kinase"/>
</dbReference>